<protein>
    <submittedName>
        <fullName evidence="1">Uncharacterized protein</fullName>
    </submittedName>
</protein>
<evidence type="ECO:0000313" key="2">
    <source>
        <dbReference type="Proteomes" id="UP000261111"/>
    </source>
</evidence>
<accession>A0A3E2X052</accession>
<evidence type="ECO:0000313" key="1">
    <source>
        <dbReference type="EMBL" id="RGC33641.1"/>
    </source>
</evidence>
<organism evidence="1 2">
    <name type="scientific">Hungatella hathewayi</name>
    <dbReference type="NCBI Taxonomy" id="154046"/>
    <lineage>
        <taxon>Bacteria</taxon>
        <taxon>Bacillati</taxon>
        <taxon>Bacillota</taxon>
        <taxon>Clostridia</taxon>
        <taxon>Lachnospirales</taxon>
        <taxon>Lachnospiraceae</taxon>
        <taxon>Hungatella</taxon>
    </lineage>
</organism>
<dbReference type="AlphaFoldDB" id="A0A3E2X052"/>
<dbReference type="EMBL" id="QVIA01000005">
    <property type="protein sequence ID" value="RGC33641.1"/>
    <property type="molecule type" value="Genomic_DNA"/>
</dbReference>
<gene>
    <name evidence="1" type="ORF">DWX41_05540</name>
</gene>
<dbReference type="Proteomes" id="UP000261111">
    <property type="component" value="Unassembled WGS sequence"/>
</dbReference>
<name>A0A3E2X052_9FIRM</name>
<sequence length="87" mass="10374">MKTAYILFSKQQPNHHKMILDLIIHFCWEHSLTYRLHPDDDDNTITIEGYDYRINLLKINDGSEPPYWMIYCSLINKRNSHVNHTAA</sequence>
<reference evidence="1 2" key="1">
    <citation type="submission" date="2018-08" db="EMBL/GenBank/DDBJ databases">
        <title>A genome reference for cultivated species of the human gut microbiota.</title>
        <authorList>
            <person name="Zou Y."/>
            <person name="Xue W."/>
            <person name="Luo G."/>
        </authorList>
    </citation>
    <scope>NUCLEOTIDE SEQUENCE [LARGE SCALE GENOMIC DNA]</scope>
    <source>
        <strain evidence="1 2">AF19-21</strain>
    </source>
</reference>
<comment type="caution">
    <text evidence="1">The sequence shown here is derived from an EMBL/GenBank/DDBJ whole genome shotgun (WGS) entry which is preliminary data.</text>
</comment>
<proteinExistence type="predicted"/>